<protein>
    <submittedName>
        <fullName evidence="1">Kinase mug58</fullName>
    </submittedName>
</protein>
<dbReference type="PANTHER" id="PTHR10285">
    <property type="entry name" value="URIDINE KINASE"/>
    <property type="match status" value="1"/>
</dbReference>
<sequence length="295" mass="33002">MPAEFIDDKAPICIPFILDRLKTHHQQTSSSSSHNSHRPFIVGLNGLQGVGKTTLVALLTAALESRDIPTLVCSIDDFYLTHDDQVALARDNPDNALWQHRGEPGTHDIPLAKSFFTSLLTNSNSNSSSSPSPTSSSPLLLPQYDKAAFSGQVIILEGWCVGFRPLAPSRLQAKHQAPSRTLRNHRLEHLLLVNEKLGEYDALTDLFDAFIHIDSEDVEYVYDWRLEQEEHLREIRGDPNAGMSKAQVIKFVDAYFPGYELYTEGVRNGLLLNHPGSQLRLVVGRDRKVKQVVEI</sequence>
<proteinExistence type="predicted"/>
<keyword evidence="2" id="KW-1185">Reference proteome</keyword>
<keyword evidence="1" id="KW-0418">Kinase</keyword>
<dbReference type="CDD" id="cd01983">
    <property type="entry name" value="SIMIBI"/>
    <property type="match status" value="1"/>
</dbReference>
<name>A0ABR0T357_9HYPO</name>
<dbReference type="EMBL" id="JAVFKD010000001">
    <property type="protein sequence ID" value="KAK5998371.1"/>
    <property type="molecule type" value="Genomic_DNA"/>
</dbReference>
<comment type="caution">
    <text evidence="1">The sequence shown here is derived from an EMBL/GenBank/DDBJ whole genome shotgun (WGS) entry which is preliminary data.</text>
</comment>
<evidence type="ECO:0000313" key="1">
    <source>
        <dbReference type="EMBL" id="KAK5998371.1"/>
    </source>
</evidence>
<gene>
    <name evidence="1" type="ORF">PT974_00750</name>
</gene>
<reference evidence="1 2" key="1">
    <citation type="submission" date="2024-01" db="EMBL/GenBank/DDBJ databases">
        <title>Complete genome of Cladobotryum mycophilum ATHUM6906.</title>
        <authorList>
            <person name="Christinaki A.C."/>
            <person name="Myridakis A.I."/>
            <person name="Kouvelis V.N."/>
        </authorList>
    </citation>
    <scope>NUCLEOTIDE SEQUENCE [LARGE SCALE GENOMIC DNA]</scope>
    <source>
        <strain evidence="1 2">ATHUM6906</strain>
    </source>
</reference>
<dbReference type="Gene3D" id="3.40.50.300">
    <property type="entry name" value="P-loop containing nucleotide triphosphate hydrolases"/>
    <property type="match status" value="1"/>
</dbReference>
<dbReference type="Proteomes" id="UP001338125">
    <property type="component" value="Unassembled WGS sequence"/>
</dbReference>
<accession>A0ABR0T357</accession>
<dbReference type="InterPro" id="IPR027417">
    <property type="entry name" value="P-loop_NTPase"/>
</dbReference>
<organism evidence="1 2">
    <name type="scientific">Cladobotryum mycophilum</name>
    <dbReference type="NCBI Taxonomy" id="491253"/>
    <lineage>
        <taxon>Eukaryota</taxon>
        <taxon>Fungi</taxon>
        <taxon>Dikarya</taxon>
        <taxon>Ascomycota</taxon>
        <taxon>Pezizomycotina</taxon>
        <taxon>Sordariomycetes</taxon>
        <taxon>Hypocreomycetidae</taxon>
        <taxon>Hypocreales</taxon>
        <taxon>Hypocreaceae</taxon>
        <taxon>Cladobotryum</taxon>
    </lineage>
</organism>
<dbReference type="GO" id="GO:0016301">
    <property type="term" value="F:kinase activity"/>
    <property type="evidence" value="ECO:0007669"/>
    <property type="project" value="UniProtKB-KW"/>
</dbReference>
<dbReference type="SUPFAM" id="SSF52540">
    <property type="entry name" value="P-loop containing nucleoside triphosphate hydrolases"/>
    <property type="match status" value="1"/>
</dbReference>
<keyword evidence="1" id="KW-0808">Transferase</keyword>
<evidence type="ECO:0000313" key="2">
    <source>
        <dbReference type="Proteomes" id="UP001338125"/>
    </source>
</evidence>